<comment type="catalytic activity">
    <reaction evidence="11 12">
        <text>phosphoenolpyruvate + UDP-N-acetyl-alpha-D-glucosamine = UDP-N-acetyl-3-O-(1-carboxyvinyl)-alpha-D-glucosamine + phosphate</text>
        <dbReference type="Rhea" id="RHEA:18681"/>
        <dbReference type="ChEBI" id="CHEBI:43474"/>
        <dbReference type="ChEBI" id="CHEBI:57705"/>
        <dbReference type="ChEBI" id="CHEBI:58702"/>
        <dbReference type="ChEBI" id="CHEBI:68483"/>
        <dbReference type="EC" id="2.5.1.7"/>
    </reaction>
</comment>
<evidence type="ECO:0000259" key="13">
    <source>
        <dbReference type="Pfam" id="PF00275"/>
    </source>
</evidence>
<dbReference type="RefSeq" id="WP_386047134.1">
    <property type="nucleotide sequence ID" value="NZ_JBHUIO010000008.1"/>
</dbReference>
<evidence type="ECO:0000256" key="2">
    <source>
        <dbReference type="ARBA" id="ARBA00004752"/>
    </source>
</evidence>
<feature type="binding site" evidence="12">
    <location>
        <begin position="22"/>
        <end position="23"/>
    </location>
    <ligand>
        <name>phosphoenolpyruvate</name>
        <dbReference type="ChEBI" id="CHEBI:58702"/>
    </ligand>
</feature>
<evidence type="ECO:0000256" key="1">
    <source>
        <dbReference type="ARBA" id="ARBA00004496"/>
    </source>
</evidence>
<comment type="caution">
    <text evidence="12">Lacks conserved residue(s) required for the propagation of feature annotation.</text>
</comment>
<keyword evidence="4 12" id="KW-0132">Cell division</keyword>
<evidence type="ECO:0000256" key="10">
    <source>
        <dbReference type="ARBA" id="ARBA00038367"/>
    </source>
</evidence>
<protein>
    <recommendedName>
        <fullName evidence="12">UDP-N-acetylglucosamine 1-carboxyvinyltransferase</fullName>
        <ecNumber evidence="12">2.5.1.7</ecNumber>
    </recommendedName>
    <alternativeName>
        <fullName evidence="12">Enoylpyruvate transferase</fullName>
    </alternativeName>
    <alternativeName>
        <fullName evidence="12">UDP-N-acetylglucosamine enolpyruvyl transferase</fullName>
        <shortName evidence="12">EPT</shortName>
    </alternativeName>
</protein>
<evidence type="ECO:0000256" key="9">
    <source>
        <dbReference type="ARBA" id="ARBA00023316"/>
    </source>
</evidence>
<dbReference type="InterPro" id="IPR036968">
    <property type="entry name" value="Enolpyruvate_Tfrase_sf"/>
</dbReference>
<accession>A0ABW4ZZH3</accession>
<dbReference type="NCBIfam" id="TIGR01072">
    <property type="entry name" value="murA"/>
    <property type="match status" value="1"/>
</dbReference>
<dbReference type="InterPro" id="IPR050068">
    <property type="entry name" value="MurA_subfamily"/>
</dbReference>
<comment type="pathway">
    <text evidence="2 12">Cell wall biogenesis; peptidoglycan biosynthesis.</text>
</comment>
<feature type="domain" description="Enolpyruvate transferase" evidence="13">
    <location>
        <begin position="7"/>
        <end position="403"/>
    </location>
</feature>
<dbReference type="Pfam" id="PF00275">
    <property type="entry name" value="EPSP_synthase"/>
    <property type="match status" value="1"/>
</dbReference>
<keyword evidence="6 12" id="KW-0133">Cell shape</keyword>
<keyword evidence="5 12" id="KW-0808">Transferase</keyword>
<evidence type="ECO:0000313" key="14">
    <source>
        <dbReference type="EMBL" id="MFD2170818.1"/>
    </source>
</evidence>
<evidence type="ECO:0000256" key="8">
    <source>
        <dbReference type="ARBA" id="ARBA00023306"/>
    </source>
</evidence>
<feature type="binding site" evidence="12">
    <location>
        <begin position="121"/>
        <end position="125"/>
    </location>
    <ligand>
        <name>UDP-N-acetyl-alpha-D-glucosamine</name>
        <dbReference type="ChEBI" id="CHEBI:57705"/>
    </ligand>
</feature>
<dbReference type="PANTHER" id="PTHR43783">
    <property type="entry name" value="UDP-N-ACETYLGLUCOSAMINE 1-CARBOXYVINYLTRANSFERASE"/>
    <property type="match status" value="1"/>
</dbReference>
<sequence>MQCLAIEGGHRLSGTLRVHGAKNAALPILAASVMAVGESVIEDVPDLQDIRVMTTILRQLGAKVKAEGATLRIDATRINSTEVPEHLMRLMRSSIFLMGPILARFGRVRVSKPGGCTIGSRPIDLHLKGLRALGAVIEEKHGFIECTANRLRGAKIYLDLPSVGATENLIMAAIFAEGVTVIENAAREPEIVDLANYLNAMGANVQGAGEATLIIEGVGRLTAVRYRVIPDRIVAGTLMAAAVVTQGDVLLQNVDARHLGVVIDKLREAGAEISVYDSAIRVWMVGRPKAISIQTTYYPGFPTDLQSPLMTLMSIADGTSMVTESVFEGRFKHVSELRRMGANIKVDLRTALIEGGSELTSAVVEASDLRAGAALILAGLAAKGTSYIENVYHIDRGYEQVEEMFAQLGAKIWRVQKDQLATAFE</sequence>
<evidence type="ECO:0000256" key="3">
    <source>
        <dbReference type="ARBA" id="ARBA00022490"/>
    </source>
</evidence>
<comment type="function">
    <text evidence="12">Cell wall formation. Adds enolpyruvyl to UDP-N-acetylglucosamine.</text>
</comment>
<name>A0ABW4ZZH3_9BACL</name>
<keyword evidence="8 12" id="KW-0131">Cell cycle</keyword>
<dbReference type="InterPro" id="IPR013792">
    <property type="entry name" value="RNA3'P_cycl/enolpyr_Trfase_a/b"/>
</dbReference>
<gene>
    <name evidence="12 14" type="primary">murA</name>
    <name evidence="14" type="ORF">ACFSOY_12580</name>
</gene>
<keyword evidence="15" id="KW-1185">Reference proteome</keyword>
<keyword evidence="7 12" id="KW-0573">Peptidoglycan synthesis</keyword>
<keyword evidence="12" id="KW-0670">Pyruvate</keyword>
<dbReference type="Proteomes" id="UP001597343">
    <property type="component" value="Unassembled WGS sequence"/>
</dbReference>
<dbReference type="EC" id="2.5.1.7" evidence="12"/>
<dbReference type="GO" id="GO:0008760">
    <property type="term" value="F:UDP-N-acetylglucosamine 1-carboxyvinyltransferase activity"/>
    <property type="evidence" value="ECO:0007669"/>
    <property type="project" value="UniProtKB-EC"/>
</dbReference>
<dbReference type="EMBL" id="JBHUIO010000008">
    <property type="protein sequence ID" value="MFD2170818.1"/>
    <property type="molecule type" value="Genomic_DNA"/>
</dbReference>
<reference evidence="15" key="1">
    <citation type="journal article" date="2019" name="Int. J. Syst. Evol. Microbiol.">
        <title>The Global Catalogue of Microorganisms (GCM) 10K type strain sequencing project: providing services to taxonomists for standard genome sequencing and annotation.</title>
        <authorList>
            <consortium name="The Broad Institute Genomics Platform"/>
            <consortium name="The Broad Institute Genome Sequencing Center for Infectious Disease"/>
            <person name="Wu L."/>
            <person name="Ma J."/>
        </authorList>
    </citation>
    <scope>NUCLEOTIDE SEQUENCE [LARGE SCALE GENOMIC DNA]</scope>
    <source>
        <strain evidence="15">CGMCC 1.13574</strain>
    </source>
</reference>
<proteinExistence type="inferred from homology"/>
<dbReference type="InterPro" id="IPR005750">
    <property type="entry name" value="UDP_GlcNAc_COvinyl_MurA"/>
</dbReference>
<evidence type="ECO:0000256" key="4">
    <source>
        <dbReference type="ARBA" id="ARBA00022618"/>
    </source>
</evidence>
<organism evidence="14 15">
    <name type="scientific">Tumebacillus lipolyticus</name>
    <dbReference type="NCBI Taxonomy" id="1280370"/>
    <lineage>
        <taxon>Bacteria</taxon>
        <taxon>Bacillati</taxon>
        <taxon>Bacillota</taxon>
        <taxon>Bacilli</taxon>
        <taxon>Bacillales</taxon>
        <taxon>Alicyclobacillaceae</taxon>
        <taxon>Tumebacillus</taxon>
    </lineage>
</organism>
<dbReference type="InterPro" id="IPR001986">
    <property type="entry name" value="Enolpyruvate_Tfrase_dom"/>
</dbReference>
<keyword evidence="3 12" id="KW-0963">Cytoplasm</keyword>
<evidence type="ECO:0000256" key="6">
    <source>
        <dbReference type="ARBA" id="ARBA00022960"/>
    </source>
</evidence>
<feature type="binding site" evidence="12">
    <location>
        <position position="304"/>
    </location>
    <ligand>
        <name>UDP-N-acetyl-alpha-D-glucosamine</name>
        <dbReference type="ChEBI" id="CHEBI:57705"/>
    </ligand>
</feature>
<feature type="active site" description="Proton donor" evidence="12">
    <location>
        <position position="116"/>
    </location>
</feature>
<evidence type="ECO:0000256" key="7">
    <source>
        <dbReference type="ARBA" id="ARBA00022984"/>
    </source>
</evidence>
<feature type="modified residue" description="2-(S-cysteinyl)pyruvic acid O-phosphothioketal" evidence="12">
    <location>
        <position position="116"/>
    </location>
</feature>
<feature type="binding site" evidence="12">
    <location>
        <position position="92"/>
    </location>
    <ligand>
        <name>UDP-N-acetyl-alpha-D-glucosamine</name>
        <dbReference type="ChEBI" id="CHEBI:57705"/>
    </ligand>
</feature>
<comment type="subcellular location">
    <subcellularLocation>
        <location evidence="1 12">Cytoplasm</location>
    </subcellularLocation>
</comment>
<dbReference type="CDD" id="cd01555">
    <property type="entry name" value="UdpNAET"/>
    <property type="match status" value="1"/>
</dbReference>
<feature type="binding site" evidence="12">
    <location>
        <position position="326"/>
    </location>
    <ligand>
        <name>UDP-N-acetyl-alpha-D-glucosamine</name>
        <dbReference type="ChEBI" id="CHEBI:57705"/>
    </ligand>
</feature>
<comment type="caution">
    <text evidence="14">The sequence shown here is derived from an EMBL/GenBank/DDBJ whole genome shotgun (WGS) entry which is preliminary data.</text>
</comment>
<dbReference type="NCBIfam" id="NF006873">
    <property type="entry name" value="PRK09369.1"/>
    <property type="match status" value="1"/>
</dbReference>
<dbReference type="SUPFAM" id="SSF55205">
    <property type="entry name" value="EPT/RTPC-like"/>
    <property type="match status" value="1"/>
</dbReference>
<evidence type="ECO:0000256" key="12">
    <source>
        <dbReference type="HAMAP-Rule" id="MF_00111"/>
    </source>
</evidence>
<dbReference type="HAMAP" id="MF_00111">
    <property type="entry name" value="MurA"/>
    <property type="match status" value="1"/>
</dbReference>
<keyword evidence="9 12" id="KW-0961">Cell wall biogenesis/degradation</keyword>
<evidence type="ECO:0000256" key="11">
    <source>
        <dbReference type="ARBA" id="ARBA00047527"/>
    </source>
</evidence>
<dbReference type="PANTHER" id="PTHR43783:SF1">
    <property type="entry name" value="UDP-N-ACETYLGLUCOSAMINE 1-CARBOXYVINYLTRANSFERASE"/>
    <property type="match status" value="1"/>
</dbReference>
<evidence type="ECO:0000313" key="15">
    <source>
        <dbReference type="Proteomes" id="UP001597343"/>
    </source>
</evidence>
<dbReference type="Gene3D" id="3.65.10.10">
    <property type="entry name" value="Enolpyruvate transferase domain"/>
    <property type="match status" value="2"/>
</dbReference>
<comment type="similarity">
    <text evidence="10 12">Belongs to the EPSP synthase family. MurA subfamily.</text>
</comment>
<evidence type="ECO:0000256" key="5">
    <source>
        <dbReference type="ARBA" id="ARBA00022679"/>
    </source>
</evidence>